<dbReference type="AlphaFoldDB" id="A0A0M3IH04"/>
<sequence length="62" mass="7680">MRLSPNCSNFLMVQYLYLRYFVQSEKGAIVRRWWNMTKRADVNGKRCQTHRQWQLWLSSIRQ</sequence>
<name>A0A0M3IH04_ASCLU</name>
<protein>
    <submittedName>
        <fullName evidence="2">Ovule protein</fullName>
    </submittedName>
</protein>
<evidence type="ECO:0000313" key="2">
    <source>
        <dbReference type="WBParaSite" id="ALUE_0001763901-mRNA-1"/>
    </source>
</evidence>
<dbReference type="Proteomes" id="UP000036681">
    <property type="component" value="Unplaced"/>
</dbReference>
<proteinExistence type="predicted"/>
<reference evidence="2" key="1">
    <citation type="submission" date="2017-02" db="UniProtKB">
        <authorList>
            <consortium name="WormBaseParasite"/>
        </authorList>
    </citation>
    <scope>IDENTIFICATION</scope>
</reference>
<organism evidence="1 2">
    <name type="scientific">Ascaris lumbricoides</name>
    <name type="common">Giant roundworm</name>
    <dbReference type="NCBI Taxonomy" id="6252"/>
    <lineage>
        <taxon>Eukaryota</taxon>
        <taxon>Metazoa</taxon>
        <taxon>Ecdysozoa</taxon>
        <taxon>Nematoda</taxon>
        <taxon>Chromadorea</taxon>
        <taxon>Rhabditida</taxon>
        <taxon>Spirurina</taxon>
        <taxon>Ascaridomorpha</taxon>
        <taxon>Ascaridoidea</taxon>
        <taxon>Ascarididae</taxon>
        <taxon>Ascaris</taxon>
    </lineage>
</organism>
<dbReference type="WBParaSite" id="ALUE_0001763901-mRNA-1">
    <property type="protein sequence ID" value="ALUE_0001763901-mRNA-1"/>
    <property type="gene ID" value="ALUE_0001763901"/>
</dbReference>
<evidence type="ECO:0000313" key="1">
    <source>
        <dbReference type="Proteomes" id="UP000036681"/>
    </source>
</evidence>
<keyword evidence="1" id="KW-1185">Reference proteome</keyword>
<accession>A0A0M3IH04</accession>